<evidence type="ECO:0000313" key="1">
    <source>
        <dbReference type="EMBL" id="MBB3053091.1"/>
    </source>
</evidence>
<dbReference type="Proteomes" id="UP000550714">
    <property type="component" value="Unassembled WGS sequence"/>
</dbReference>
<accession>A0A839S4R4</accession>
<dbReference type="InterPro" id="IPR011990">
    <property type="entry name" value="TPR-like_helical_dom_sf"/>
</dbReference>
<dbReference type="EMBL" id="JACHWU010000007">
    <property type="protein sequence ID" value="MBB3053091.1"/>
    <property type="molecule type" value="Genomic_DNA"/>
</dbReference>
<organism evidence="1 2">
    <name type="scientific">Prauserella isguenensis</name>
    <dbReference type="NCBI Taxonomy" id="1470180"/>
    <lineage>
        <taxon>Bacteria</taxon>
        <taxon>Bacillati</taxon>
        <taxon>Actinomycetota</taxon>
        <taxon>Actinomycetes</taxon>
        <taxon>Pseudonocardiales</taxon>
        <taxon>Pseudonocardiaceae</taxon>
        <taxon>Prauserella</taxon>
    </lineage>
</organism>
<sequence>MSYATKLQRVRKAELGLKAAEVIDLLIRCADNRGIPIMEASSLKTRLSLWENGHATVSEPYRRLFREIYGRRNSDLGFPDDEDDNEVGELRSRLALARNVDEGAVEAFRQQVDNARRADRQFGGVLLLEQLQHLIDQITGLLRHSTARGQREALAGVLTEASTLAGWVSLDRNAVSQAWNHYERAKDAAREAGSTAMLAHAFAEQAFVLIDIDEPRHAVEQLEHARGLGADHVSPLLQAWLSAAAGEGFAAFGQSDAALTAFDDATHLLPNDPQDPTLPFLFLGDSHLDRWRGNALAKVGDLGAVDQLAAALPRLPKAFVRARVGMMVDLAYAHAAAGNRDEAQTYARQARTLGKQIRSDRHLRRLSGLVLPTSRSRAS</sequence>
<dbReference type="SUPFAM" id="SSF48452">
    <property type="entry name" value="TPR-like"/>
    <property type="match status" value="1"/>
</dbReference>
<name>A0A839S4R4_9PSEU</name>
<dbReference type="AlphaFoldDB" id="A0A839S4R4"/>
<protein>
    <submittedName>
        <fullName evidence="1">Tetratricopeptide (TPR) repeat protein</fullName>
    </submittedName>
</protein>
<dbReference type="Gene3D" id="1.25.40.10">
    <property type="entry name" value="Tetratricopeptide repeat domain"/>
    <property type="match status" value="1"/>
</dbReference>
<gene>
    <name evidence="1" type="ORF">FHS23_004134</name>
</gene>
<proteinExistence type="predicted"/>
<keyword evidence="2" id="KW-1185">Reference proteome</keyword>
<evidence type="ECO:0000313" key="2">
    <source>
        <dbReference type="Proteomes" id="UP000550714"/>
    </source>
</evidence>
<comment type="caution">
    <text evidence="1">The sequence shown here is derived from an EMBL/GenBank/DDBJ whole genome shotgun (WGS) entry which is preliminary data.</text>
</comment>
<dbReference type="RefSeq" id="WP_183658576.1">
    <property type="nucleotide sequence ID" value="NZ_JACHWU010000007.1"/>
</dbReference>
<reference evidence="1 2" key="1">
    <citation type="submission" date="2020-08" db="EMBL/GenBank/DDBJ databases">
        <title>Genomic Encyclopedia of Type Strains, Phase III (KMG-III): the genomes of soil and plant-associated and newly described type strains.</title>
        <authorList>
            <person name="Whitman W."/>
        </authorList>
    </citation>
    <scope>NUCLEOTIDE SEQUENCE [LARGE SCALE GENOMIC DNA]</scope>
    <source>
        <strain evidence="1 2">CECT 8577</strain>
    </source>
</reference>